<evidence type="ECO:0000313" key="1">
    <source>
        <dbReference type="EMBL" id="ADJ28486.1"/>
    </source>
</evidence>
<sequence>MRLFRNLLLRQMMTVGLFLLTSLGTPFQEVFACSLMDDKPRFVCCCGQQVTDGCEMESGCGASESRTGTDCCQVSVAQLAGLHAPSPTSPQLLAMLLDGPQPPPAILPPATFVVALPRPLLTAPPIPPFSSGFPGTRTYLFTHRLRN</sequence>
<gene>
    <name evidence="1" type="ordered locus">Nwat_1599</name>
</gene>
<dbReference type="HOGENOM" id="CLU_1766088_0_0_6"/>
<dbReference type="STRING" id="105559.Nwat_1599"/>
<protein>
    <submittedName>
        <fullName evidence="1">Uncharacterized protein</fullName>
    </submittedName>
</protein>
<dbReference type="EMBL" id="CP002086">
    <property type="protein sequence ID" value="ADJ28486.1"/>
    <property type="molecule type" value="Genomic_DNA"/>
</dbReference>
<dbReference type="AlphaFoldDB" id="D8K6F9"/>
<dbReference type="Proteomes" id="UP000000393">
    <property type="component" value="Chromosome"/>
</dbReference>
<organism evidence="1 2">
    <name type="scientific">Nitrosococcus watsoni (strain C-113)</name>
    <dbReference type="NCBI Taxonomy" id="105559"/>
    <lineage>
        <taxon>Bacteria</taxon>
        <taxon>Pseudomonadati</taxon>
        <taxon>Pseudomonadota</taxon>
        <taxon>Gammaproteobacteria</taxon>
        <taxon>Chromatiales</taxon>
        <taxon>Chromatiaceae</taxon>
        <taxon>Nitrosococcus</taxon>
    </lineage>
</organism>
<keyword evidence="2" id="KW-1185">Reference proteome</keyword>
<proteinExistence type="predicted"/>
<accession>D8K6F9</accession>
<dbReference type="RefSeq" id="WP_013220578.1">
    <property type="nucleotide sequence ID" value="NC_014315.1"/>
</dbReference>
<evidence type="ECO:0000313" key="2">
    <source>
        <dbReference type="Proteomes" id="UP000000393"/>
    </source>
</evidence>
<dbReference type="eggNOG" id="ENOG502ZNIQ">
    <property type="taxonomic scope" value="Bacteria"/>
</dbReference>
<dbReference type="KEGG" id="nwa:Nwat_1599"/>
<reference evidence="1 2" key="1">
    <citation type="submission" date="2010-06" db="EMBL/GenBank/DDBJ databases">
        <title>Complete sequence of chromosome of Nitrosococcus watsoni C-113.</title>
        <authorList>
            <consortium name="US DOE Joint Genome Institute"/>
            <person name="Lucas S."/>
            <person name="Copeland A."/>
            <person name="Lapidus A."/>
            <person name="Cheng J.-F."/>
            <person name="Bruce D."/>
            <person name="Goodwin L."/>
            <person name="Pitluck S."/>
            <person name="Malfatti S.A."/>
            <person name="Chain P.S.G."/>
            <person name="Land M."/>
            <person name="Hauser L."/>
            <person name="Kyrpides N."/>
            <person name="Ivanova N."/>
            <person name="Cambell M.A."/>
            <person name="Heidelberg J.F."/>
            <person name="Klotz M.G."/>
            <person name="Woyke T."/>
        </authorList>
    </citation>
    <scope>NUCLEOTIDE SEQUENCE [LARGE SCALE GENOMIC DNA]</scope>
    <source>
        <strain evidence="1 2">C-113</strain>
    </source>
</reference>
<name>D8K6F9_NITWC</name>
<dbReference type="OrthoDB" id="5771692at2"/>